<proteinExistence type="predicted"/>
<dbReference type="EMBL" id="FN657723">
    <property type="protein sequence ID" value="CBY42996.1"/>
    <property type="molecule type" value="Genomic_DNA"/>
</dbReference>
<gene>
    <name evidence="1" type="ORF">GSOID_T00026737001</name>
</gene>
<sequence length="74" mass="8823">FKRHYNGASQRCLSFWPDSESVLRKLRSYARVDSRYRCGTIAARALSHFDLNMLSLWLLRLHSQTMHDLLKELR</sequence>
<dbReference type="AlphaFoldDB" id="E4Z5L8"/>
<organism evidence="1">
    <name type="scientific">Oikopleura dioica</name>
    <name type="common">Tunicate</name>
    <dbReference type="NCBI Taxonomy" id="34765"/>
    <lineage>
        <taxon>Eukaryota</taxon>
        <taxon>Metazoa</taxon>
        <taxon>Chordata</taxon>
        <taxon>Tunicata</taxon>
        <taxon>Appendicularia</taxon>
        <taxon>Copelata</taxon>
        <taxon>Oikopleuridae</taxon>
        <taxon>Oikopleura</taxon>
    </lineage>
</organism>
<name>E4Z5L8_OIKDI</name>
<protein>
    <submittedName>
        <fullName evidence="1">Uncharacterized protein</fullName>
    </submittedName>
</protein>
<evidence type="ECO:0000313" key="1">
    <source>
        <dbReference type="EMBL" id="CBY42996.1"/>
    </source>
</evidence>
<feature type="non-terminal residue" evidence="1">
    <location>
        <position position="1"/>
    </location>
</feature>
<accession>E4Z5L8</accession>
<dbReference type="Proteomes" id="UP000011014">
    <property type="component" value="Unassembled WGS sequence"/>
</dbReference>
<reference evidence="1" key="1">
    <citation type="journal article" date="2010" name="Science">
        <title>Plasticity of animal genome architecture unmasked by rapid evolution of a pelagic tunicate.</title>
        <authorList>
            <person name="Denoeud F."/>
            <person name="Henriet S."/>
            <person name="Mungpakdee S."/>
            <person name="Aury J.M."/>
            <person name="Da Silva C."/>
            <person name="Brinkmann H."/>
            <person name="Mikhaleva J."/>
            <person name="Olsen L.C."/>
            <person name="Jubin C."/>
            <person name="Canestro C."/>
            <person name="Bouquet J.M."/>
            <person name="Danks G."/>
            <person name="Poulain J."/>
            <person name="Campsteijn C."/>
            <person name="Adamski M."/>
            <person name="Cross I."/>
            <person name="Yadetie F."/>
            <person name="Muffato M."/>
            <person name="Louis A."/>
            <person name="Butcher S."/>
            <person name="Tsagkogeorga G."/>
            <person name="Konrad A."/>
            <person name="Singh S."/>
            <person name="Jensen M.F."/>
            <person name="Cong E.H."/>
            <person name="Eikeseth-Otteraa H."/>
            <person name="Noel B."/>
            <person name="Anthouard V."/>
            <person name="Porcel B.M."/>
            <person name="Kachouri-Lafond R."/>
            <person name="Nishino A."/>
            <person name="Ugolini M."/>
            <person name="Chourrout P."/>
            <person name="Nishida H."/>
            <person name="Aasland R."/>
            <person name="Huzurbazar S."/>
            <person name="Westhof E."/>
            <person name="Delsuc F."/>
            <person name="Lehrach H."/>
            <person name="Reinhardt R."/>
            <person name="Weissenbach J."/>
            <person name="Roy S.W."/>
            <person name="Artiguenave F."/>
            <person name="Postlethwait J.H."/>
            <person name="Manak J.R."/>
            <person name="Thompson E.M."/>
            <person name="Jaillon O."/>
            <person name="Du Pasquier L."/>
            <person name="Boudinot P."/>
            <person name="Liberles D.A."/>
            <person name="Volff J.N."/>
            <person name="Philippe H."/>
            <person name="Lenhard B."/>
            <person name="Roest Crollius H."/>
            <person name="Wincker P."/>
            <person name="Chourrout D."/>
        </authorList>
    </citation>
    <scope>NUCLEOTIDE SEQUENCE [LARGE SCALE GENOMIC DNA]</scope>
</reference>